<evidence type="ECO:0000313" key="2">
    <source>
        <dbReference type="EMBL" id="EMF14339.1"/>
    </source>
</evidence>
<dbReference type="GO" id="GO:0016787">
    <property type="term" value="F:hydrolase activity"/>
    <property type="evidence" value="ECO:0007669"/>
    <property type="project" value="UniProtKB-KW"/>
</dbReference>
<dbReference type="Gene3D" id="2.60.110.10">
    <property type="entry name" value="Thaumatin"/>
    <property type="match status" value="1"/>
</dbReference>
<protein>
    <submittedName>
        <fullName evidence="2">Glycoside hydrolase family 64 protein</fullName>
    </submittedName>
</protein>
<sequence length="417" mass="44536">MPGGVEDLVITAANTLNATNPSPIPANTTVKTNRLSLQATRQLPLNLVNNIGGPVNAYITGLDPSGRVVFVQPNGQFFYPPADDSFTSPREVSNGNLAIPLKTAQGSTTPITLPDYVSSGRIWFAKGDLHFYTIWNSATNAPAQVQPSFANPRDPSAGVDWGFVEFTNNAGGLYANLSYVDFVGLALGMSMTPGSGETQTVMGLRPGGVTAVCSALASRQQKDGKAWSNLCQSGSSGFLRVVAPYPFSQSNPDWLNNFMAGHVDRVWARYATRTLTIDTQSGAGRVNCRVNGDSLFCDGDNRAYARPSTEDIWGCNTGPFAIQASDNAVHRAVVPRLCAAFNRGTMLKSPLQPGPAAPTYYQNAQHNWYSQIVHRNQPDGRGYAFSYDDVNPTGGVDQSGTLSDGNPRLLSIFVGGA</sequence>
<evidence type="ECO:0000313" key="3">
    <source>
        <dbReference type="Proteomes" id="UP000016931"/>
    </source>
</evidence>
<dbReference type="Proteomes" id="UP000016931">
    <property type="component" value="Unassembled WGS sequence"/>
</dbReference>
<dbReference type="OrthoDB" id="10058186at2759"/>
<dbReference type="Gene3D" id="3.30.920.50">
    <property type="entry name" value="Beta-1,3-glucanase, C-terminal domain"/>
    <property type="match status" value="1"/>
</dbReference>
<dbReference type="InterPro" id="IPR037398">
    <property type="entry name" value="Glyco_hydro_64_fam"/>
</dbReference>
<dbReference type="Pfam" id="PF16483">
    <property type="entry name" value="Glyco_hydro_64"/>
    <property type="match status" value="1"/>
</dbReference>
<evidence type="ECO:0000259" key="1">
    <source>
        <dbReference type="PROSITE" id="PS52006"/>
    </source>
</evidence>
<dbReference type="eggNOG" id="ENOG502SJJ1">
    <property type="taxonomic scope" value="Eukaryota"/>
</dbReference>
<dbReference type="RefSeq" id="XP_016762460.1">
    <property type="nucleotide sequence ID" value="XM_016908819.1"/>
</dbReference>
<dbReference type="GeneID" id="27905956"/>
<name>M3D8W6_SPHMS</name>
<dbReference type="InterPro" id="IPR037176">
    <property type="entry name" value="Osmotin/thaumatin-like_sf"/>
</dbReference>
<gene>
    <name evidence="2" type="ORF">SEPMUDRAFT_41239</name>
</gene>
<dbReference type="OMA" id="QYPAGWV"/>
<dbReference type="PANTHER" id="PTHR38165">
    <property type="match status" value="1"/>
</dbReference>
<reference evidence="2 3" key="1">
    <citation type="journal article" date="2012" name="PLoS Pathog.">
        <title>Diverse lifestyles and strategies of plant pathogenesis encoded in the genomes of eighteen Dothideomycetes fungi.</title>
        <authorList>
            <person name="Ohm R.A."/>
            <person name="Feau N."/>
            <person name="Henrissat B."/>
            <person name="Schoch C.L."/>
            <person name="Horwitz B.A."/>
            <person name="Barry K.W."/>
            <person name="Condon B.J."/>
            <person name="Copeland A.C."/>
            <person name="Dhillon B."/>
            <person name="Glaser F."/>
            <person name="Hesse C.N."/>
            <person name="Kosti I."/>
            <person name="LaButti K."/>
            <person name="Lindquist E.A."/>
            <person name="Lucas S."/>
            <person name="Salamov A.A."/>
            <person name="Bradshaw R.E."/>
            <person name="Ciuffetti L."/>
            <person name="Hamelin R.C."/>
            <person name="Kema G.H.J."/>
            <person name="Lawrence C."/>
            <person name="Scott J.A."/>
            <person name="Spatafora J.W."/>
            <person name="Turgeon B.G."/>
            <person name="de Wit P.J.G.M."/>
            <person name="Zhong S."/>
            <person name="Goodwin S.B."/>
            <person name="Grigoriev I.V."/>
        </authorList>
    </citation>
    <scope>NUCLEOTIDE SEQUENCE [LARGE SCALE GENOMIC DNA]</scope>
    <source>
        <strain evidence="2 3">SO2202</strain>
    </source>
</reference>
<feature type="domain" description="GH64" evidence="1">
    <location>
        <begin position="40"/>
        <end position="416"/>
    </location>
</feature>
<dbReference type="HOGENOM" id="CLU_032886_0_0_1"/>
<dbReference type="InterPro" id="IPR042517">
    <property type="entry name" value="Glyco_hydro_64_N_2"/>
</dbReference>
<keyword evidence="2" id="KW-0378">Hydrolase</keyword>
<proteinExistence type="predicted"/>
<dbReference type="AlphaFoldDB" id="M3D8W6"/>
<keyword evidence="3" id="KW-1185">Reference proteome</keyword>
<accession>M3D8W6</accession>
<dbReference type="EMBL" id="KB456262">
    <property type="protein sequence ID" value="EMF14339.1"/>
    <property type="molecule type" value="Genomic_DNA"/>
</dbReference>
<organism evidence="2 3">
    <name type="scientific">Sphaerulina musiva (strain SO2202)</name>
    <name type="common">Poplar stem canker fungus</name>
    <name type="synonym">Septoria musiva</name>
    <dbReference type="NCBI Taxonomy" id="692275"/>
    <lineage>
        <taxon>Eukaryota</taxon>
        <taxon>Fungi</taxon>
        <taxon>Dikarya</taxon>
        <taxon>Ascomycota</taxon>
        <taxon>Pezizomycotina</taxon>
        <taxon>Dothideomycetes</taxon>
        <taxon>Dothideomycetidae</taxon>
        <taxon>Mycosphaerellales</taxon>
        <taxon>Mycosphaerellaceae</taxon>
        <taxon>Sphaerulina</taxon>
    </lineage>
</organism>
<dbReference type="PROSITE" id="PS52006">
    <property type="entry name" value="GH64"/>
    <property type="match status" value="1"/>
</dbReference>
<dbReference type="PANTHER" id="PTHR38165:SF1">
    <property type="entry name" value="GLUCANASE B"/>
    <property type="match status" value="1"/>
</dbReference>
<dbReference type="InterPro" id="IPR032477">
    <property type="entry name" value="Glyco_hydro_64"/>
</dbReference>